<dbReference type="NCBIfam" id="TIGR04183">
    <property type="entry name" value="Por_Secre_tail"/>
    <property type="match status" value="1"/>
</dbReference>
<dbReference type="Gene3D" id="2.60.120.200">
    <property type="match status" value="1"/>
</dbReference>
<proteinExistence type="predicted"/>
<comment type="caution">
    <text evidence="4">The sequence shown here is derived from an EMBL/GenBank/DDBJ whole genome shotgun (WGS) entry which is preliminary data.</text>
</comment>
<protein>
    <submittedName>
        <fullName evidence="4">T9SS type A sorting domain-containing protein</fullName>
    </submittedName>
</protein>
<dbReference type="Gene3D" id="3.60.10.10">
    <property type="entry name" value="Endonuclease/exonuclease/phosphatase"/>
    <property type="match status" value="1"/>
</dbReference>
<dbReference type="InterPro" id="IPR026444">
    <property type="entry name" value="Secre_tail"/>
</dbReference>
<dbReference type="Pfam" id="PF18962">
    <property type="entry name" value="Por_Secre_tail"/>
    <property type="match status" value="1"/>
</dbReference>
<dbReference type="Proteomes" id="UP001597546">
    <property type="component" value="Unassembled WGS sequence"/>
</dbReference>
<dbReference type="EMBL" id="JBHULV010000028">
    <property type="protein sequence ID" value="MFD2731940.1"/>
    <property type="molecule type" value="Genomic_DNA"/>
</dbReference>
<evidence type="ECO:0000259" key="2">
    <source>
        <dbReference type="Pfam" id="PF03372"/>
    </source>
</evidence>
<gene>
    <name evidence="4" type="ORF">ACFSSE_09505</name>
</gene>
<dbReference type="SUPFAM" id="SSF56219">
    <property type="entry name" value="DNase I-like"/>
    <property type="match status" value="1"/>
</dbReference>
<dbReference type="RefSeq" id="WP_379043687.1">
    <property type="nucleotide sequence ID" value="NZ_JBHSKW010000032.1"/>
</dbReference>
<evidence type="ECO:0000313" key="5">
    <source>
        <dbReference type="Proteomes" id="UP001597546"/>
    </source>
</evidence>
<feature type="signal peptide" evidence="1">
    <location>
        <begin position="1"/>
        <end position="23"/>
    </location>
</feature>
<feature type="domain" description="Secretion system C-terminal sorting" evidence="3">
    <location>
        <begin position="1021"/>
        <end position="1096"/>
    </location>
</feature>
<evidence type="ECO:0000259" key="3">
    <source>
        <dbReference type="Pfam" id="PF18962"/>
    </source>
</evidence>
<accession>A0ABW5TT59</accession>
<feature type="domain" description="Endonuclease/exonuclease/phosphatase" evidence="2">
    <location>
        <begin position="614"/>
        <end position="900"/>
    </location>
</feature>
<reference evidence="5" key="1">
    <citation type="journal article" date="2019" name="Int. J. Syst. Evol. Microbiol.">
        <title>The Global Catalogue of Microorganisms (GCM) 10K type strain sequencing project: providing services to taxonomists for standard genome sequencing and annotation.</title>
        <authorList>
            <consortium name="The Broad Institute Genomics Platform"/>
            <consortium name="The Broad Institute Genome Sequencing Center for Infectious Disease"/>
            <person name="Wu L."/>
            <person name="Ma J."/>
        </authorList>
    </citation>
    <scope>NUCLEOTIDE SEQUENCE [LARGE SCALE GENOMIC DNA]</scope>
    <source>
        <strain evidence="5">KCTC 42456</strain>
    </source>
</reference>
<sequence length="1098" mass="118558">MKKLLLVSILCILFKLGFSQSFTATYNFGSVTSSSGLTDPTTVPTGTNVTFGSFTSTGASANPNAGSRFSFTGWPTGATNGSNIFTGALSASSYYQVTVTPAAGYSLTVADLAFTLQRSASGIRQYAVRSSIDNYASNLPASIAPINSDLSVVATNIFEVSDGTSSAEEGSKITLSSSHAAVNGAITFRFYGFNAEGTGGTFSIDNVQLKGSVDLIPTNGPVINVTPAIVNLKPQITNSTSATESFIVTANNLTNDISVNIDQNFEISLDNSTFGTASLNIAMADLGGGANKTVFVRHLSNAVLGKKSGTITLTSTGATDKTLTLNAYVINPFQQDFNEADFLTSSGWTQVNVSGPANSWIYSSQNPNSAPGSATMNGFSDTNTPSNDWLISPALNLNSFANFPVLQFYSREFFTGPDIKLMVSTTYNGSGVINESEWTEINGDFPTATGIWKLSSNIDLSDYKSASTYVAFVYKTTSGGSNNTSEWKIDDFKIENLTQYANIPAMSFEFEETMALAFSASKSFMFKSAGYGDVSVTAPADFQVSGDNILFLSSITINQTDALAGKTVHLRFAPTTRKLKTSGVLTFTATGLINNTVGLSGSSVLRSETIDIASYNLEFFGTDVRDASNIEFGPTNDALQITNVSTVIQKLNMDILAVQEVSDDDAFNTLKTNTGYSGLLSDRWSYSFNTPSSNFPAQKVGFLYNPATTTLISSEALFVTEFDNARANQPNNITNYPGGDASSFWSSGRLPFMATFDVTIEGVTNRYKVIVLHAKSGSATADYNRRVYDVNYLNNYLNTTYPNDKLIILGDFNDKVVGSISTNPTSSYNSFVADETNYLTLTKEISQVVGAGTFVGGSNPSFIDHIITSNELKSTYVSNSTMVEDARNYISSYSTNTSDHLPVYARFTPIYDATLPIILNLFDAKGLGNKVELKWSTLSETKNSHFEIQRSSDGKNFVVLGKLKGAGTSKDLQNYQFTDYLPFKGINYYRLKQVDFDGNASYSSPKALNIISGKNPTLFTVYPNPVEDQLNIIWNSTTTFNLNFKIMGTDGRVWLTSSGSLETISTEINQKLYSLNAGIYILEITADGKTQQQKLIKQ</sequence>
<dbReference type="InterPro" id="IPR005135">
    <property type="entry name" value="Endo/exonuclease/phosphatase"/>
</dbReference>
<name>A0ABW5TT59_9SPHI</name>
<feature type="chain" id="PRO_5046559018" evidence="1">
    <location>
        <begin position="24"/>
        <end position="1098"/>
    </location>
</feature>
<dbReference type="InterPro" id="IPR036691">
    <property type="entry name" value="Endo/exonu/phosph_ase_sf"/>
</dbReference>
<evidence type="ECO:0000256" key="1">
    <source>
        <dbReference type="SAM" id="SignalP"/>
    </source>
</evidence>
<organism evidence="4 5">
    <name type="scientific">Pedobacter alpinus</name>
    <dbReference type="NCBI Taxonomy" id="1590643"/>
    <lineage>
        <taxon>Bacteria</taxon>
        <taxon>Pseudomonadati</taxon>
        <taxon>Bacteroidota</taxon>
        <taxon>Sphingobacteriia</taxon>
        <taxon>Sphingobacteriales</taxon>
        <taxon>Sphingobacteriaceae</taxon>
        <taxon>Pedobacter</taxon>
    </lineage>
</organism>
<dbReference type="Pfam" id="PF03372">
    <property type="entry name" value="Exo_endo_phos"/>
    <property type="match status" value="1"/>
</dbReference>
<keyword evidence="5" id="KW-1185">Reference proteome</keyword>
<evidence type="ECO:0000313" key="4">
    <source>
        <dbReference type="EMBL" id="MFD2731940.1"/>
    </source>
</evidence>
<keyword evidence="1" id="KW-0732">Signal</keyword>